<dbReference type="PANTHER" id="PTHR47352:SF1">
    <property type="entry name" value="CLASS I PEPTIDE CHAIN RELEASE FACTOR"/>
    <property type="match status" value="1"/>
</dbReference>
<dbReference type="AlphaFoldDB" id="A0AAV6WVQ1"/>
<comment type="caution">
    <text evidence="2">The sequence shown here is derived from an EMBL/GenBank/DDBJ whole genome shotgun (WGS) entry which is preliminary data.</text>
</comment>
<dbReference type="InterPro" id="IPR000352">
    <property type="entry name" value="Pep_chain_release_fac_I"/>
</dbReference>
<evidence type="ECO:0000259" key="1">
    <source>
        <dbReference type="Pfam" id="PF00472"/>
    </source>
</evidence>
<dbReference type="SUPFAM" id="SSF110916">
    <property type="entry name" value="Peptidyl-tRNA hydrolase domain-like"/>
    <property type="match status" value="1"/>
</dbReference>
<dbReference type="PANTHER" id="PTHR47352">
    <property type="entry name" value="CLASS I PEPTIDE CHAIN RELEASE FACTOR"/>
    <property type="match status" value="1"/>
</dbReference>
<dbReference type="GO" id="GO:0003747">
    <property type="term" value="F:translation release factor activity"/>
    <property type="evidence" value="ECO:0007669"/>
    <property type="project" value="InterPro"/>
</dbReference>
<sequence length="215" mass="23823">MAAAIRGKTNNTMMMVAGSIFSPRQPITASCGLCAVRRASTKSGGGKKSAARLPEVQRLLYQAVERYKDVGGGIDPIPKITLDHVTIRYANSSGPSAQYVQKVSTRVDMRFNVKNAHWLSERVRERIMQMEKNRINKDGEIVITSSKTRAQKSNTEDAMAKLQVFTYQKKKLQAIIDAASYVPPPPSEETVKKIAKLSALGEQKRVAKMKALRRS</sequence>
<organism evidence="2 3">
    <name type="scientific">Buddleja alternifolia</name>
    <dbReference type="NCBI Taxonomy" id="168488"/>
    <lineage>
        <taxon>Eukaryota</taxon>
        <taxon>Viridiplantae</taxon>
        <taxon>Streptophyta</taxon>
        <taxon>Embryophyta</taxon>
        <taxon>Tracheophyta</taxon>
        <taxon>Spermatophyta</taxon>
        <taxon>Magnoliopsida</taxon>
        <taxon>eudicotyledons</taxon>
        <taxon>Gunneridae</taxon>
        <taxon>Pentapetalae</taxon>
        <taxon>asterids</taxon>
        <taxon>lamiids</taxon>
        <taxon>Lamiales</taxon>
        <taxon>Scrophulariaceae</taxon>
        <taxon>Buddlejeae</taxon>
        <taxon>Buddleja</taxon>
    </lineage>
</organism>
<gene>
    <name evidence="2" type="ORF">BUALT_Bualt10G0032200</name>
</gene>
<evidence type="ECO:0000313" key="3">
    <source>
        <dbReference type="Proteomes" id="UP000826271"/>
    </source>
</evidence>
<keyword evidence="3" id="KW-1185">Reference proteome</keyword>
<dbReference type="Proteomes" id="UP000826271">
    <property type="component" value="Unassembled WGS sequence"/>
</dbReference>
<protein>
    <recommendedName>
        <fullName evidence="1">Prokaryotic-type class I peptide chain release factors domain-containing protein</fullName>
    </recommendedName>
</protein>
<proteinExistence type="predicted"/>
<reference evidence="2" key="1">
    <citation type="submission" date="2019-10" db="EMBL/GenBank/DDBJ databases">
        <authorList>
            <person name="Zhang R."/>
            <person name="Pan Y."/>
            <person name="Wang J."/>
            <person name="Ma R."/>
            <person name="Yu S."/>
        </authorList>
    </citation>
    <scope>NUCLEOTIDE SEQUENCE</scope>
    <source>
        <strain evidence="2">LA-IB0</strain>
        <tissue evidence="2">Leaf</tissue>
    </source>
</reference>
<dbReference type="EMBL" id="WHWC01000010">
    <property type="protein sequence ID" value="KAG8374789.1"/>
    <property type="molecule type" value="Genomic_DNA"/>
</dbReference>
<accession>A0AAV6WVQ1</accession>
<feature type="domain" description="Prokaryotic-type class I peptide chain release factors" evidence="1">
    <location>
        <begin position="79"/>
        <end position="169"/>
    </location>
</feature>
<dbReference type="Pfam" id="PF00472">
    <property type="entry name" value="RF-1"/>
    <property type="match status" value="1"/>
</dbReference>
<evidence type="ECO:0000313" key="2">
    <source>
        <dbReference type="EMBL" id="KAG8374789.1"/>
    </source>
</evidence>
<name>A0AAV6WVQ1_9LAMI</name>
<dbReference type="Gene3D" id="3.30.160.20">
    <property type="match status" value="1"/>
</dbReference>